<feature type="active site" description="Charge relay system" evidence="5">
    <location>
        <position position="169"/>
    </location>
</feature>
<feature type="compositionally biased region" description="Low complexity" evidence="6">
    <location>
        <begin position="924"/>
        <end position="937"/>
    </location>
</feature>
<dbReference type="Proteomes" id="UP000515514">
    <property type="component" value="Chromosome"/>
</dbReference>
<dbReference type="InterPro" id="IPR026444">
    <property type="entry name" value="Secre_tail"/>
</dbReference>
<dbReference type="PROSITE" id="PS51892">
    <property type="entry name" value="SUBTILASE"/>
    <property type="match status" value="1"/>
</dbReference>
<dbReference type="Pfam" id="PF00082">
    <property type="entry name" value="Peptidase_S8"/>
    <property type="match status" value="1"/>
</dbReference>
<dbReference type="GO" id="GO:0004553">
    <property type="term" value="F:hydrolase activity, hydrolyzing O-glycosyl compounds"/>
    <property type="evidence" value="ECO:0007669"/>
    <property type="project" value="UniProtKB-ARBA"/>
</dbReference>
<dbReference type="InterPro" id="IPR023828">
    <property type="entry name" value="Peptidase_S8_Ser-AS"/>
</dbReference>
<dbReference type="KEGG" id="alti:ALE3EI_0854"/>
<evidence type="ECO:0000256" key="1">
    <source>
        <dbReference type="ARBA" id="ARBA00022670"/>
    </source>
</evidence>
<evidence type="ECO:0000256" key="4">
    <source>
        <dbReference type="ARBA" id="ARBA00022825"/>
    </source>
</evidence>
<feature type="active site" description="Charge relay system" evidence="5">
    <location>
        <position position="133"/>
    </location>
</feature>
<reference evidence="10 11" key="1">
    <citation type="submission" date="2020-04" db="EMBL/GenBank/DDBJ databases">
        <title>Genome sequence of Altibacter aquimarinus strain ALE3EI.</title>
        <authorList>
            <person name="Oh H.-M."/>
            <person name="Jang D."/>
        </authorList>
    </citation>
    <scope>NUCLEOTIDE SEQUENCE [LARGE SCALE GENOMIC DNA]</scope>
    <source>
        <strain evidence="10 11">ALE3EI</strain>
    </source>
</reference>
<dbReference type="SUPFAM" id="SSF49785">
    <property type="entry name" value="Galactose-binding domain-like"/>
    <property type="match status" value="1"/>
</dbReference>
<dbReference type="InterPro" id="IPR036116">
    <property type="entry name" value="FN3_sf"/>
</dbReference>
<dbReference type="GO" id="GO:0006508">
    <property type="term" value="P:proteolysis"/>
    <property type="evidence" value="ECO:0007669"/>
    <property type="project" value="UniProtKB-KW"/>
</dbReference>
<dbReference type="EMBL" id="CP052909">
    <property type="protein sequence ID" value="QNJ97429.1"/>
    <property type="molecule type" value="Genomic_DNA"/>
</dbReference>
<protein>
    <submittedName>
        <fullName evidence="10">Peptidase S8</fullName>
    </submittedName>
</protein>
<feature type="active site" description="Charge relay system" evidence="5">
    <location>
        <position position="357"/>
    </location>
</feature>
<dbReference type="Pfam" id="PF00629">
    <property type="entry name" value="MAM"/>
    <property type="match status" value="1"/>
</dbReference>
<dbReference type="InterPro" id="IPR036852">
    <property type="entry name" value="Peptidase_S8/S53_dom_sf"/>
</dbReference>
<dbReference type="Pfam" id="PF00041">
    <property type="entry name" value="fn3"/>
    <property type="match status" value="2"/>
</dbReference>
<dbReference type="InterPro" id="IPR034058">
    <property type="entry name" value="TagA/B/C/D_pept_dom"/>
</dbReference>
<dbReference type="SUPFAM" id="SSF52743">
    <property type="entry name" value="Subtilisin-like"/>
    <property type="match status" value="1"/>
</dbReference>
<name>A0A7G8PSW3_9FLAO</name>
<feature type="region of interest" description="Disordered" evidence="6">
    <location>
        <begin position="905"/>
        <end position="937"/>
    </location>
</feature>
<dbReference type="PROSITE" id="PS50060">
    <property type="entry name" value="MAM_2"/>
    <property type="match status" value="1"/>
</dbReference>
<gene>
    <name evidence="10" type="ORF">ALE3EI_0854</name>
</gene>
<evidence type="ECO:0000313" key="10">
    <source>
        <dbReference type="EMBL" id="QNJ97429.1"/>
    </source>
</evidence>
<dbReference type="InterPro" id="IPR013320">
    <property type="entry name" value="ConA-like_dom_sf"/>
</dbReference>
<dbReference type="SUPFAM" id="SSF49265">
    <property type="entry name" value="Fibronectin type III"/>
    <property type="match status" value="1"/>
</dbReference>
<keyword evidence="3 5" id="KW-0378">Hydrolase</keyword>
<dbReference type="InterPro" id="IPR003961">
    <property type="entry name" value="FN3_dom"/>
</dbReference>
<evidence type="ECO:0000256" key="6">
    <source>
        <dbReference type="SAM" id="MobiDB-lite"/>
    </source>
</evidence>
<dbReference type="NCBIfam" id="TIGR04183">
    <property type="entry name" value="Por_Secre_tail"/>
    <property type="match status" value="1"/>
</dbReference>
<keyword evidence="1 5" id="KW-0645">Protease</keyword>
<feature type="signal peptide" evidence="7">
    <location>
        <begin position="1"/>
        <end position="25"/>
    </location>
</feature>
<dbReference type="GO" id="GO:0004252">
    <property type="term" value="F:serine-type endopeptidase activity"/>
    <property type="evidence" value="ECO:0007669"/>
    <property type="project" value="UniProtKB-UniRule"/>
</dbReference>
<dbReference type="SMART" id="SM00060">
    <property type="entry name" value="FN3"/>
    <property type="match status" value="2"/>
</dbReference>
<keyword evidence="2 7" id="KW-0732">Signal</keyword>
<dbReference type="PANTHER" id="PTHR23282:SF101">
    <property type="entry name" value="MAM DOMAIN-CONTAINING PROTEIN"/>
    <property type="match status" value="1"/>
</dbReference>
<dbReference type="CDD" id="cd04842">
    <property type="entry name" value="Peptidases_S8_Kp43_protease"/>
    <property type="match status" value="1"/>
</dbReference>
<evidence type="ECO:0000256" key="2">
    <source>
        <dbReference type="ARBA" id="ARBA00022729"/>
    </source>
</evidence>
<dbReference type="SUPFAM" id="SSF49899">
    <property type="entry name" value="Concanavalin A-like lectins/glucanases"/>
    <property type="match status" value="1"/>
</dbReference>
<sequence length="1297" mass="136353">MKNNSFLPKWFLLASVFFTCAVLHAQTPSEKTKITSRYDLTALENLENQLNSKAKARKQQAKVAANQRNLQEREILPDGGVAELQYIAEDGSPIYYRTFNVNAAISTRANYLNSGGGLGLSVDGQNMICYVWDGGHARVSHQEYDGPGGTNRVSVEDAASEGGTQLHYHAAHVTGTIGASGVQANAKGMAPHSKVRGYMWNNDLAEATSAAANGMLLSNHSYGFRSDLVPDYYFGAYITDSRDWDNVMYNAPYYLMVVAAGNDGNNNSYNGSPLAGNSSYDKLTGHSTSKNNLVVANGQDANIDGNGNLISVTINSSSSEGPTDDYRIKPDITGNGTSLTSTYDSSNTAYGTISGTSMASPNVTGTLLLLQQHANNIFGSYMRASTLKGLVLHTADDAGPTGPDAVYGWGLMNAKRAAETISGEGQSSRIEELTLTPGQTYQITVDADGINNLMASISWTDPAGTATTQTNSSTPVLVNDLDLRVTQGGSTFLPYRLTGVTTNGLGDNYVDPFERISVANASGTYTITVTHKGSLSGGGQNYSLVITGIIAGGANCTAVTPANVGVNGIGSDSAIISYDAVSGATYDVRYRTGSGSWTTVASAATSTTLNGLTPTTSYEAQVRSKCSDGTMSNYSASVNFTTTAVQINYCDSQGNNINDEYIGRVQLEGIDNTSGSGNGYSDFTNINTNLVKNASASITVTPVWTGTVYAEGYSVWIDYNQDGDFTDAGEQVWTQAATTSTPVSGSFTVSSSALDGATRMRVSMKYNGIPTSCESFSYGEVEDYTVTITGTAPDTQAPTVPTNLTASNITDTTASLNWTASTDNVGVTGYEVFSGGSSIGTVAGNSANITGLTAGTSYTFSVRAFDAAGNNSAMSNTVNVTTTGGGSGGCTGGISSLPYSESFESGLGQWTQSSNDDIDWTRDSGGTPSSNTGPSSGAAGSWYMYVEASSPNYPSKRAILNSPCIDLSSETAATFTFNYHMYGAADMGSIALEASDDNGASWTSLWSESGNKGNNWLSANIDLTAYAGGSVQLRFNRLTGSTWQADIAIDNVNLSAGGGGTPPTGYCASNGNNTSDEYIQRVQLGSIDNTTGASTGGYGDYTSLSTNLNSSNTITITPAWTGTVYAEGYAVWIDYNRDGDFGDSGELVYSRAATTASPVSGSFTVPSGASAGPTRMRVSMKYNAIPTSCESFTYGEVEDYIVVIGSAPFNVTNTQTEIVSNHSEIFKVYPNPVRGNTLNVELLGVSATDYTIFNMLGQVISEGDFTNMVDVSSLQSGAYIIQINTENAKYVKRFIKE</sequence>
<dbReference type="Pfam" id="PF20009">
    <property type="entry name" value="GEVED"/>
    <property type="match status" value="2"/>
</dbReference>
<dbReference type="InterPro" id="IPR051560">
    <property type="entry name" value="MAM_domain-containing"/>
</dbReference>
<feature type="domain" description="Fibronectin type-III" evidence="9">
    <location>
        <begin position="560"/>
        <end position="645"/>
    </location>
</feature>
<dbReference type="InterPro" id="IPR000998">
    <property type="entry name" value="MAM_dom"/>
</dbReference>
<dbReference type="Gene3D" id="2.60.120.380">
    <property type="match status" value="1"/>
</dbReference>
<dbReference type="Pfam" id="PF18962">
    <property type="entry name" value="Por_Secre_tail"/>
    <property type="match status" value="1"/>
</dbReference>
<organism evidence="10 11">
    <name type="scientific">Constantimarinum furrinae</name>
    <dbReference type="NCBI Taxonomy" id="2562285"/>
    <lineage>
        <taxon>Bacteria</taxon>
        <taxon>Pseudomonadati</taxon>
        <taxon>Bacteroidota</taxon>
        <taxon>Flavobacteriia</taxon>
        <taxon>Flavobacteriales</taxon>
        <taxon>Flavobacteriaceae</taxon>
        <taxon>Altibacter/Constantimarinum group</taxon>
        <taxon>Constantimarinum</taxon>
    </lineage>
</organism>
<feature type="domain" description="MAM" evidence="8">
    <location>
        <begin position="899"/>
        <end position="1069"/>
    </location>
</feature>
<dbReference type="CDD" id="cd00063">
    <property type="entry name" value="FN3"/>
    <property type="match status" value="2"/>
</dbReference>
<evidence type="ECO:0000313" key="11">
    <source>
        <dbReference type="Proteomes" id="UP000515514"/>
    </source>
</evidence>
<dbReference type="InterPro" id="IPR045474">
    <property type="entry name" value="GEVED"/>
</dbReference>
<feature type="domain" description="Fibronectin type-III" evidence="9">
    <location>
        <begin position="800"/>
        <end position="885"/>
    </location>
</feature>
<evidence type="ECO:0000256" key="5">
    <source>
        <dbReference type="PROSITE-ProRule" id="PRU01240"/>
    </source>
</evidence>
<dbReference type="GO" id="GO:0016020">
    <property type="term" value="C:membrane"/>
    <property type="evidence" value="ECO:0007669"/>
    <property type="project" value="InterPro"/>
</dbReference>
<feature type="compositionally biased region" description="Polar residues" evidence="6">
    <location>
        <begin position="905"/>
        <end position="915"/>
    </location>
</feature>
<proteinExistence type="inferred from homology"/>
<dbReference type="Gene3D" id="2.60.40.10">
    <property type="entry name" value="Immunoglobulins"/>
    <property type="match status" value="2"/>
</dbReference>
<feature type="chain" id="PRO_5029001954" evidence="7">
    <location>
        <begin position="26"/>
        <end position="1297"/>
    </location>
</feature>
<evidence type="ECO:0000256" key="3">
    <source>
        <dbReference type="ARBA" id="ARBA00022801"/>
    </source>
</evidence>
<dbReference type="Gene3D" id="2.60.120.200">
    <property type="match status" value="1"/>
</dbReference>
<accession>A0A7G8PSW3</accession>
<dbReference type="InterPro" id="IPR013783">
    <property type="entry name" value="Ig-like_fold"/>
</dbReference>
<comment type="similarity">
    <text evidence="5">Belongs to the peptidase S8 family.</text>
</comment>
<dbReference type="Gene3D" id="3.40.50.200">
    <property type="entry name" value="Peptidase S8/S53 domain"/>
    <property type="match status" value="1"/>
</dbReference>
<evidence type="ECO:0000256" key="7">
    <source>
        <dbReference type="SAM" id="SignalP"/>
    </source>
</evidence>
<dbReference type="PANTHER" id="PTHR23282">
    <property type="entry name" value="APICAL ENDOSOMAL GLYCOPROTEIN PRECURSOR"/>
    <property type="match status" value="1"/>
</dbReference>
<dbReference type="PROSITE" id="PS50853">
    <property type="entry name" value="FN3"/>
    <property type="match status" value="2"/>
</dbReference>
<dbReference type="SMART" id="SM00137">
    <property type="entry name" value="MAM"/>
    <property type="match status" value="1"/>
</dbReference>
<dbReference type="CDD" id="cd06263">
    <property type="entry name" value="MAM"/>
    <property type="match status" value="1"/>
</dbReference>
<keyword evidence="11" id="KW-1185">Reference proteome</keyword>
<dbReference type="InterPro" id="IPR000209">
    <property type="entry name" value="Peptidase_S8/S53_dom"/>
</dbReference>
<evidence type="ECO:0000259" key="8">
    <source>
        <dbReference type="PROSITE" id="PS50060"/>
    </source>
</evidence>
<evidence type="ECO:0000259" key="9">
    <source>
        <dbReference type="PROSITE" id="PS50853"/>
    </source>
</evidence>
<dbReference type="RefSeq" id="WP_186991184.1">
    <property type="nucleotide sequence ID" value="NZ_CP052909.1"/>
</dbReference>
<keyword evidence="4 5" id="KW-0720">Serine protease</keyword>
<dbReference type="InterPro" id="IPR008979">
    <property type="entry name" value="Galactose-bd-like_sf"/>
</dbReference>
<dbReference type="PROSITE" id="PS00138">
    <property type="entry name" value="SUBTILASE_SER"/>
    <property type="match status" value="1"/>
</dbReference>
<dbReference type="GO" id="GO:0005975">
    <property type="term" value="P:carbohydrate metabolic process"/>
    <property type="evidence" value="ECO:0007669"/>
    <property type="project" value="UniProtKB-ARBA"/>
</dbReference>